<proteinExistence type="predicted"/>
<name>A0A9W6ARG0_ASPTU</name>
<reference evidence="1" key="1">
    <citation type="submission" date="2022-07" db="EMBL/GenBank/DDBJ databases">
        <title>Taxonomy of Aspergillus series Nigri: significant species reduction supported by multi-species coalescent approaches.</title>
        <authorList>
            <person name="Bian C."/>
            <person name="Kusuya Y."/>
            <person name="Sklenar F."/>
            <person name="D'hooge E."/>
            <person name="Yaguchi T."/>
            <person name="Takahashi H."/>
            <person name="Hubka V."/>
        </authorList>
    </citation>
    <scope>NUCLEOTIDE SEQUENCE</scope>
    <source>
        <strain evidence="1">IFM 56815</strain>
    </source>
</reference>
<sequence length="80" mass="9001">MGSYISNTDESLSFNRRIIQNISSERGEESVSDIDETIAEFSGQSLFNSGQFMFSSGQFLFSSGQFHSKLFNILAELIKF</sequence>
<dbReference type="AlphaFoldDB" id="A0A9W6ARG0"/>
<comment type="caution">
    <text evidence="1">The sequence shown here is derived from an EMBL/GenBank/DDBJ whole genome shotgun (WGS) entry which is preliminary data.</text>
</comment>
<accession>A0A9W6ARG0</accession>
<dbReference type="Proteomes" id="UP001144157">
    <property type="component" value="Unassembled WGS sequence"/>
</dbReference>
<protein>
    <submittedName>
        <fullName evidence="1">Uncharacterized protein</fullName>
    </submittedName>
</protein>
<evidence type="ECO:0000313" key="1">
    <source>
        <dbReference type="EMBL" id="GLA85566.1"/>
    </source>
</evidence>
<organism evidence="1 2">
    <name type="scientific">Aspergillus tubingensis</name>
    <dbReference type="NCBI Taxonomy" id="5068"/>
    <lineage>
        <taxon>Eukaryota</taxon>
        <taxon>Fungi</taxon>
        <taxon>Dikarya</taxon>
        <taxon>Ascomycota</taxon>
        <taxon>Pezizomycotina</taxon>
        <taxon>Eurotiomycetes</taxon>
        <taxon>Eurotiomycetidae</taxon>
        <taxon>Eurotiales</taxon>
        <taxon>Aspergillaceae</taxon>
        <taxon>Aspergillus</taxon>
        <taxon>Aspergillus subgen. Circumdati</taxon>
    </lineage>
</organism>
<evidence type="ECO:0000313" key="2">
    <source>
        <dbReference type="Proteomes" id="UP001144157"/>
    </source>
</evidence>
<gene>
    <name evidence="1" type="ORF">AtubIFM56815_009804</name>
</gene>
<dbReference type="EMBL" id="BRPE01000007">
    <property type="protein sequence ID" value="GLA85566.1"/>
    <property type="molecule type" value="Genomic_DNA"/>
</dbReference>